<evidence type="ECO:0000313" key="1">
    <source>
        <dbReference type="EMBL" id="PWA25493.1"/>
    </source>
</evidence>
<sequence length="130" mass="13665">MLGFCPRDGNGRTAAAAAEAAAAAAAAAATAAVNLTGKVGDDVTLHLGHRLLKPGDMLVWSYGPETGKENVPFNIDIENQSGRIRKDQFEVDLTTGALTIKNLSAKDSAVYHGQIINGNGTKRIFNLMVK</sequence>
<keyword evidence="2" id="KW-1185">Reference proteome</keyword>
<protein>
    <recommendedName>
        <fullName evidence="3">Immunoglobulin subtype domain-containing protein</fullName>
    </recommendedName>
</protein>
<dbReference type="Gene3D" id="2.60.40.10">
    <property type="entry name" value="Immunoglobulins"/>
    <property type="match status" value="1"/>
</dbReference>
<dbReference type="EMBL" id="NHOQ01001310">
    <property type="protein sequence ID" value="PWA25493.1"/>
    <property type="molecule type" value="Genomic_DNA"/>
</dbReference>
<gene>
    <name evidence="1" type="ORF">CCH79_00020933</name>
</gene>
<feature type="non-terminal residue" evidence="1">
    <location>
        <position position="130"/>
    </location>
</feature>
<dbReference type="SUPFAM" id="SSF48726">
    <property type="entry name" value="Immunoglobulin"/>
    <property type="match status" value="1"/>
</dbReference>
<proteinExistence type="predicted"/>
<accession>A0A315VQQ3</accession>
<reference evidence="1 2" key="1">
    <citation type="journal article" date="2018" name="G3 (Bethesda)">
        <title>A High-Quality Reference Genome for the Invasive Mosquitofish Gambusia affinis Using a Chicago Library.</title>
        <authorList>
            <person name="Hoffberg S.L."/>
            <person name="Troendle N.J."/>
            <person name="Glenn T.C."/>
            <person name="Mahmud O."/>
            <person name="Louha S."/>
            <person name="Chalopin D."/>
            <person name="Bennetzen J.L."/>
            <person name="Mauricio R."/>
        </authorList>
    </citation>
    <scope>NUCLEOTIDE SEQUENCE [LARGE SCALE GENOMIC DNA]</scope>
    <source>
        <strain evidence="1">NE01/NJP1002.9</strain>
        <tissue evidence="1">Muscle</tissue>
    </source>
</reference>
<dbReference type="InterPro" id="IPR013783">
    <property type="entry name" value="Ig-like_fold"/>
</dbReference>
<evidence type="ECO:0008006" key="3">
    <source>
        <dbReference type="Google" id="ProtNLM"/>
    </source>
</evidence>
<dbReference type="AlphaFoldDB" id="A0A315VQQ3"/>
<name>A0A315VQQ3_GAMAF</name>
<dbReference type="PANTHER" id="PTHR21063:SF4">
    <property type="entry name" value="CD48 ANTIGEN-RELATED"/>
    <property type="match status" value="1"/>
</dbReference>
<evidence type="ECO:0000313" key="2">
    <source>
        <dbReference type="Proteomes" id="UP000250572"/>
    </source>
</evidence>
<organism evidence="1 2">
    <name type="scientific">Gambusia affinis</name>
    <name type="common">Western mosquitofish</name>
    <name type="synonym">Heterandria affinis</name>
    <dbReference type="NCBI Taxonomy" id="33528"/>
    <lineage>
        <taxon>Eukaryota</taxon>
        <taxon>Metazoa</taxon>
        <taxon>Chordata</taxon>
        <taxon>Craniata</taxon>
        <taxon>Vertebrata</taxon>
        <taxon>Euteleostomi</taxon>
        <taxon>Actinopterygii</taxon>
        <taxon>Neopterygii</taxon>
        <taxon>Teleostei</taxon>
        <taxon>Neoteleostei</taxon>
        <taxon>Acanthomorphata</taxon>
        <taxon>Ovalentaria</taxon>
        <taxon>Atherinomorphae</taxon>
        <taxon>Cyprinodontiformes</taxon>
        <taxon>Poeciliidae</taxon>
        <taxon>Poeciliinae</taxon>
        <taxon>Gambusia</taxon>
    </lineage>
</organism>
<dbReference type="Proteomes" id="UP000250572">
    <property type="component" value="Unassembled WGS sequence"/>
</dbReference>
<dbReference type="InterPro" id="IPR036179">
    <property type="entry name" value="Ig-like_dom_sf"/>
</dbReference>
<dbReference type="PANTHER" id="PTHR21063">
    <property type="entry name" value="LFA-3"/>
    <property type="match status" value="1"/>
</dbReference>
<comment type="caution">
    <text evidence="1">The sequence shown here is derived from an EMBL/GenBank/DDBJ whole genome shotgun (WGS) entry which is preliminary data.</text>
</comment>